<dbReference type="InterPro" id="IPR056280">
    <property type="entry name" value="AIPP2-like_SPOC"/>
</dbReference>
<reference evidence="8 10" key="1">
    <citation type="journal article" date="2011" name="Nature">
        <title>The Medicago genome provides insight into the evolution of rhizobial symbioses.</title>
        <authorList>
            <person name="Young N.D."/>
            <person name="Debelle F."/>
            <person name="Oldroyd G.E."/>
            <person name="Geurts R."/>
            <person name="Cannon S.B."/>
            <person name="Udvardi M.K."/>
            <person name="Benedito V.A."/>
            <person name="Mayer K.F."/>
            <person name="Gouzy J."/>
            <person name="Schoof H."/>
            <person name="Van de Peer Y."/>
            <person name="Proost S."/>
            <person name="Cook D.R."/>
            <person name="Meyers B.C."/>
            <person name="Spannagl M."/>
            <person name="Cheung F."/>
            <person name="De Mita S."/>
            <person name="Krishnakumar V."/>
            <person name="Gundlach H."/>
            <person name="Zhou S."/>
            <person name="Mudge J."/>
            <person name="Bharti A.K."/>
            <person name="Murray J.D."/>
            <person name="Naoumkina M.A."/>
            <person name="Rosen B."/>
            <person name="Silverstein K.A."/>
            <person name="Tang H."/>
            <person name="Rombauts S."/>
            <person name="Zhao P.X."/>
            <person name="Zhou P."/>
            <person name="Barbe V."/>
            <person name="Bardou P."/>
            <person name="Bechner M."/>
            <person name="Bellec A."/>
            <person name="Berger A."/>
            <person name="Berges H."/>
            <person name="Bidwell S."/>
            <person name="Bisseling T."/>
            <person name="Choisne N."/>
            <person name="Couloux A."/>
            <person name="Denny R."/>
            <person name="Deshpande S."/>
            <person name="Dai X."/>
            <person name="Doyle J.J."/>
            <person name="Dudez A.M."/>
            <person name="Farmer A.D."/>
            <person name="Fouteau S."/>
            <person name="Franken C."/>
            <person name="Gibelin C."/>
            <person name="Gish J."/>
            <person name="Goldstein S."/>
            <person name="Gonzalez A.J."/>
            <person name="Green P.J."/>
            <person name="Hallab A."/>
            <person name="Hartog M."/>
            <person name="Hua A."/>
            <person name="Humphray S.J."/>
            <person name="Jeong D.H."/>
            <person name="Jing Y."/>
            <person name="Jocker A."/>
            <person name="Kenton S.M."/>
            <person name="Kim D.J."/>
            <person name="Klee K."/>
            <person name="Lai H."/>
            <person name="Lang C."/>
            <person name="Lin S."/>
            <person name="Macmil S.L."/>
            <person name="Magdelenat G."/>
            <person name="Matthews L."/>
            <person name="McCorrison J."/>
            <person name="Monaghan E.L."/>
            <person name="Mun J.H."/>
            <person name="Najar F.Z."/>
            <person name="Nicholson C."/>
            <person name="Noirot C."/>
            <person name="O'Bleness M."/>
            <person name="Paule C.R."/>
            <person name="Poulain J."/>
            <person name="Prion F."/>
            <person name="Qin B."/>
            <person name="Qu C."/>
            <person name="Retzel E.F."/>
            <person name="Riddle C."/>
            <person name="Sallet E."/>
            <person name="Samain S."/>
            <person name="Samson N."/>
            <person name="Sanders I."/>
            <person name="Saurat O."/>
            <person name="Scarpelli C."/>
            <person name="Schiex T."/>
            <person name="Segurens B."/>
            <person name="Severin A.J."/>
            <person name="Sherrier D.J."/>
            <person name="Shi R."/>
            <person name="Sims S."/>
            <person name="Singer S.R."/>
            <person name="Sinharoy S."/>
            <person name="Sterck L."/>
            <person name="Viollet A."/>
            <person name="Wang B.B."/>
            <person name="Wang K."/>
            <person name="Wang M."/>
            <person name="Wang X."/>
            <person name="Warfsmann J."/>
            <person name="Weissenbach J."/>
            <person name="White D.D."/>
            <person name="White J.D."/>
            <person name="Wiley G.B."/>
            <person name="Wincker P."/>
            <person name="Xing Y."/>
            <person name="Yang L."/>
            <person name="Yao Z."/>
            <person name="Ying F."/>
            <person name="Zhai J."/>
            <person name="Zhou L."/>
            <person name="Zuber A."/>
            <person name="Denarie J."/>
            <person name="Dixon R.A."/>
            <person name="May G.D."/>
            <person name="Schwartz D.C."/>
            <person name="Rogers J."/>
            <person name="Quetier F."/>
            <person name="Town C.D."/>
            <person name="Roe B.A."/>
        </authorList>
    </citation>
    <scope>NUCLEOTIDE SEQUENCE [LARGE SCALE GENOMIC DNA]</scope>
    <source>
        <strain evidence="8">A17</strain>
        <strain evidence="9 10">cv. Jemalong A17</strain>
    </source>
</reference>
<dbReference type="Proteomes" id="UP000002051">
    <property type="component" value="Chromosome 6"/>
</dbReference>
<feature type="compositionally biased region" description="Basic and acidic residues" evidence="6">
    <location>
        <begin position="140"/>
        <end position="160"/>
    </location>
</feature>
<feature type="region of interest" description="Disordered" evidence="6">
    <location>
        <begin position="69"/>
        <end position="182"/>
    </location>
</feature>
<proteinExistence type="predicted"/>
<dbReference type="InterPro" id="IPR019786">
    <property type="entry name" value="Zinc_finger_PHD-type_CS"/>
</dbReference>
<keyword evidence="10" id="KW-1185">Reference proteome</keyword>
<evidence type="ECO:0000256" key="3">
    <source>
        <dbReference type="ARBA" id="ARBA00022833"/>
    </source>
</evidence>
<dbReference type="SUPFAM" id="SSF57903">
    <property type="entry name" value="FYVE/PHD zinc finger"/>
    <property type="match status" value="1"/>
</dbReference>
<keyword evidence="1" id="KW-0479">Metal-binding</keyword>
<accession>G7KJI9</accession>
<dbReference type="AlphaFoldDB" id="G7KJI9"/>
<feature type="compositionally biased region" description="Basic and acidic residues" evidence="6">
    <location>
        <begin position="416"/>
        <end position="440"/>
    </location>
</feature>
<evidence type="ECO:0000313" key="8">
    <source>
        <dbReference type="EMBL" id="AES75422.2"/>
    </source>
</evidence>
<keyword evidence="5" id="KW-0804">Transcription</keyword>
<dbReference type="Pfam" id="PF23121">
    <property type="entry name" value="SPOC_AIPP2"/>
    <property type="match status" value="1"/>
</dbReference>
<evidence type="ECO:0000313" key="9">
    <source>
        <dbReference type="EnsemblPlants" id="AES75422"/>
    </source>
</evidence>
<keyword evidence="2" id="KW-0863">Zinc-finger</keyword>
<evidence type="ECO:0000313" key="10">
    <source>
        <dbReference type="Proteomes" id="UP000002051"/>
    </source>
</evidence>
<dbReference type="PROSITE" id="PS01359">
    <property type="entry name" value="ZF_PHD_1"/>
    <property type="match status" value="1"/>
</dbReference>
<dbReference type="eggNOG" id="ENOG502RXM7">
    <property type="taxonomic scope" value="Eukaryota"/>
</dbReference>
<evidence type="ECO:0000256" key="6">
    <source>
        <dbReference type="SAM" id="MobiDB-lite"/>
    </source>
</evidence>
<feature type="compositionally biased region" description="Basic and acidic residues" evidence="6">
    <location>
        <begin position="172"/>
        <end position="182"/>
    </location>
</feature>
<reference evidence="9" key="3">
    <citation type="submission" date="2015-04" db="UniProtKB">
        <authorList>
            <consortium name="EnsemblPlants"/>
        </authorList>
    </citation>
    <scope>IDENTIFICATION</scope>
    <source>
        <strain evidence="9">cv. Jemalong A17</strain>
    </source>
</reference>
<dbReference type="GO" id="GO:0008270">
    <property type="term" value="F:zinc ion binding"/>
    <property type="evidence" value="ECO:0007669"/>
    <property type="project" value="UniProtKB-KW"/>
</dbReference>
<dbReference type="OrthoDB" id="1932206at2759"/>
<sequence length="927" mass="103502">MIGDFQNNYRSGWDVMPFNHDMPFNDFSLESLNLNFDYQIPHDMGFADDRPSSHHTSAHYADNRHLQHRRGHHYADDRPSSHQTSADYSDNKRLEHRKPAHYVDKRQLPDQMPGHYSDKRPLPHQKPKGFAGKRNLPRQPPEDFADKRSLPHQKPEEYADNKCLPHRAPKPYSDKKRLPQQRPKDFADKKCLPHQTPGPTIPALAPVQRRQSNIVRCKICHVTMDHKCLEEHHNGKKHRMKLEELHEQSTERSVPNGRDSRLFPNSSGMNPVVQPMKVAESKKNGHPVKNVCREAPRFSNKEVPAVDSKLKSGDYAGAKGRGFKVENVCPSFKQKNVLAESSTNVLAESSKRKLGDNTGPKDRGFKVGNVRPSLKQKNVLAESSTRKLWDNTGPKDCGLKGENVKNEAPILKHKNVPAERSKRKLMDNTGAKDDGSKLDIRGAVGDKYMKMDNGVRKPVKSSKPEANAKSGSVKSLVQRPGLKSSKPEVNAKSSSVKSLVQKPGLKQPSGCVASPKMTPIPVEGSSFEIQSRHVSASLSQESKGNEHHKFQNIVEKNDQPQLVNASTGSNMTHTAGSMTNNQTEVVNSDFAAIKVVTEPLASAPTDASVSSVELLTEHGLHTAVEPQVSEAAVEIDAPADVSTETEAADESSQSEVEMDVLVTVSETTKLPQIPVCLTCGDVGFEETLVYCNKCKACALHRYCLDGPVIFTDEVIWFCEDCETDVVVINDSDSESTDSDNETTDSDIEIIDSEKGEVDSSKGCATAVTIADPQPISDPIWRGSLLVLNKSFDKIITGLLCHLSTLACPKVLEETKHLPNVLDADMIQREAVWPKSFWKFGTNNLSIGLYFFPQNERDERYFDQLVDEMISNDLAMRARVEKAELLIFPSTMLPSKYKRFQSKYYLWGVYRRNQVPTKIHDDASSRNE</sequence>
<feature type="domain" description="AIPP2-like SPOC-like" evidence="7">
    <location>
        <begin position="780"/>
        <end position="909"/>
    </location>
</feature>
<protein>
    <recommendedName>
        <fullName evidence="7">AIPP2-like SPOC-like domain-containing protein</fullName>
    </recommendedName>
</protein>
<dbReference type="EnsemblPlants" id="AES75422">
    <property type="protein sequence ID" value="AES75422"/>
    <property type="gene ID" value="MTR_6g044600"/>
</dbReference>
<evidence type="ECO:0000259" key="7">
    <source>
        <dbReference type="Pfam" id="PF23121"/>
    </source>
</evidence>
<gene>
    <name evidence="9" type="primary">11446591</name>
    <name evidence="8" type="ordered locus">MTR_6g044600</name>
</gene>
<evidence type="ECO:0000256" key="4">
    <source>
        <dbReference type="ARBA" id="ARBA00023015"/>
    </source>
</evidence>
<organism evidence="8 10">
    <name type="scientific">Medicago truncatula</name>
    <name type="common">Barrel medic</name>
    <name type="synonym">Medicago tribuloides</name>
    <dbReference type="NCBI Taxonomy" id="3880"/>
    <lineage>
        <taxon>Eukaryota</taxon>
        <taxon>Viridiplantae</taxon>
        <taxon>Streptophyta</taxon>
        <taxon>Embryophyta</taxon>
        <taxon>Tracheophyta</taxon>
        <taxon>Spermatophyta</taxon>
        <taxon>Magnoliopsida</taxon>
        <taxon>eudicotyledons</taxon>
        <taxon>Gunneridae</taxon>
        <taxon>Pentapetalae</taxon>
        <taxon>rosids</taxon>
        <taxon>fabids</taxon>
        <taxon>Fabales</taxon>
        <taxon>Fabaceae</taxon>
        <taxon>Papilionoideae</taxon>
        <taxon>50 kb inversion clade</taxon>
        <taxon>NPAAA clade</taxon>
        <taxon>Hologalegina</taxon>
        <taxon>IRL clade</taxon>
        <taxon>Trifolieae</taxon>
        <taxon>Medicago</taxon>
    </lineage>
</organism>
<dbReference type="InterPro" id="IPR049914">
    <property type="entry name" value="PHD1-3/5-6"/>
</dbReference>
<dbReference type="EMBL" id="CM001222">
    <property type="protein sequence ID" value="AES75422.2"/>
    <property type="molecule type" value="Genomic_DNA"/>
</dbReference>
<dbReference type="GO" id="GO:0140566">
    <property type="term" value="F:histone reader activity"/>
    <property type="evidence" value="ECO:0007669"/>
    <property type="project" value="InterPro"/>
</dbReference>
<dbReference type="KEGG" id="mtr:11446591"/>
<evidence type="ECO:0000256" key="5">
    <source>
        <dbReference type="ARBA" id="ARBA00023163"/>
    </source>
</evidence>
<evidence type="ECO:0000256" key="1">
    <source>
        <dbReference type="ARBA" id="ARBA00022723"/>
    </source>
</evidence>
<dbReference type="Gene3D" id="3.30.40.10">
    <property type="entry name" value="Zinc/RING finger domain, C3HC4 (zinc finger)"/>
    <property type="match status" value="1"/>
</dbReference>
<feature type="region of interest" description="Disordered" evidence="6">
    <location>
        <begin position="243"/>
        <end position="272"/>
    </location>
</feature>
<dbReference type="PANTHER" id="PTHR33304:SF18">
    <property type="entry name" value="CHROMATIN REGULATOR PHD FAMILY-RELATED"/>
    <property type="match status" value="1"/>
</dbReference>
<accession>A0A0C3VVM4</accession>
<dbReference type="GO" id="GO:0034244">
    <property type="term" value="P:negative regulation of transcription elongation by RNA polymerase II"/>
    <property type="evidence" value="ECO:0007669"/>
    <property type="project" value="InterPro"/>
</dbReference>
<dbReference type="InterPro" id="IPR011011">
    <property type="entry name" value="Znf_FYVE_PHD"/>
</dbReference>
<feature type="region of interest" description="Disordered" evidence="6">
    <location>
        <begin position="399"/>
        <end position="518"/>
    </location>
</feature>
<dbReference type="InterPro" id="IPR013083">
    <property type="entry name" value="Znf_RING/FYVE/PHD"/>
</dbReference>
<dbReference type="PaxDb" id="3880-AES75422"/>
<dbReference type="HOGENOM" id="CLU_332153_0_0_1"/>
<keyword evidence="4" id="KW-0805">Transcription regulation</keyword>
<name>G7KJI9_MEDTR</name>
<evidence type="ECO:0000256" key="2">
    <source>
        <dbReference type="ARBA" id="ARBA00022771"/>
    </source>
</evidence>
<dbReference type="PANTHER" id="PTHR33304">
    <property type="match status" value="1"/>
</dbReference>
<reference evidence="8 10" key="2">
    <citation type="journal article" date="2014" name="BMC Genomics">
        <title>An improved genome release (version Mt4.0) for the model legume Medicago truncatula.</title>
        <authorList>
            <person name="Tang H."/>
            <person name="Krishnakumar V."/>
            <person name="Bidwell S."/>
            <person name="Rosen B."/>
            <person name="Chan A."/>
            <person name="Zhou S."/>
            <person name="Gentzbittel L."/>
            <person name="Childs K.L."/>
            <person name="Yandell M."/>
            <person name="Gundlach H."/>
            <person name="Mayer K.F."/>
            <person name="Schwartz D.C."/>
            <person name="Town C.D."/>
        </authorList>
    </citation>
    <scope>GENOME REANNOTATION</scope>
    <source>
        <strain evidence="9 10">cv. Jemalong A17</strain>
    </source>
</reference>
<keyword evidence="3" id="KW-0862">Zinc</keyword>